<feature type="transmembrane region" description="Helical" evidence="5">
    <location>
        <begin position="12"/>
        <end position="32"/>
    </location>
</feature>
<evidence type="ECO:0000256" key="1">
    <source>
        <dbReference type="ARBA" id="ARBA00004141"/>
    </source>
</evidence>
<dbReference type="GO" id="GO:0000324">
    <property type="term" value="C:fungal-type vacuole"/>
    <property type="evidence" value="ECO:0007669"/>
    <property type="project" value="TreeGrafter"/>
</dbReference>
<dbReference type="Proteomes" id="UP001197093">
    <property type="component" value="Unassembled WGS sequence"/>
</dbReference>
<keyword evidence="7" id="KW-1185">Reference proteome</keyword>
<dbReference type="GO" id="GO:0005886">
    <property type="term" value="C:plasma membrane"/>
    <property type="evidence" value="ECO:0007669"/>
    <property type="project" value="TreeGrafter"/>
</dbReference>
<evidence type="ECO:0000256" key="4">
    <source>
        <dbReference type="ARBA" id="ARBA00023136"/>
    </source>
</evidence>
<protein>
    <submittedName>
        <fullName evidence="6">Uncharacterized protein</fullName>
    </submittedName>
</protein>
<comment type="caution">
    <text evidence="6">The sequence shown here is derived from an EMBL/GenBank/DDBJ whole genome shotgun (WGS) entry which is preliminary data.</text>
</comment>
<organism evidence="6 7">
    <name type="scientific">Staphylotrichum longicolle</name>
    <dbReference type="NCBI Taxonomy" id="669026"/>
    <lineage>
        <taxon>Eukaryota</taxon>
        <taxon>Fungi</taxon>
        <taxon>Dikarya</taxon>
        <taxon>Ascomycota</taxon>
        <taxon>Pezizomycotina</taxon>
        <taxon>Sordariomycetes</taxon>
        <taxon>Sordariomycetidae</taxon>
        <taxon>Sordariales</taxon>
        <taxon>Chaetomiaceae</taxon>
        <taxon>Staphylotrichum</taxon>
    </lineage>
</organism>
<dbReference type="Pfam" id="PF04479">
    <property type="entry name" value="RTA1"/>
    <property type="match status" value="2"/>
</dbReference>
<dbReference type="PANTHER" id="PTHR31465:SF9">
    <property type="entry name" value="SPHINGOID LONG-CHAIN BASE TRANSPORTER RSB1"/>
    <property type="match status" value="1"/>
</dbReference>
<evidence type="ECO:0000256" key="5">
    <source>
        <dbReference type="SAM" id="Phobius"/>
    </source>
</evidence>
<keyword evidence="3 5" id="KW-1133">Transmembrane helix</keyword>
<evidence type="ECO:0000256" key="3">
    <source>
        <dbReference type="ARBA" id="ARBA00022989"/>
    </source>
</evidence>
<accession>A0AAD4I3W4</accession>
<feature type="transmembrane region" description="Helical" evidence="5">
    <location>
        <begin position="118"/>
        <end position="137"/>
    </location>
</feature>
<evidence type="ECO:0000313" key="7">
    <source>
        <dbReference type="Proteomes" id="UP001197093"/>
    </source>
</evidence>
<proteinExistence type="predicted"/>
<name>A0AAD4I3W4_9PEZI</name>
<dbReference type="InterPro" id="IPR007568">
    <property type="entry name" value="RTA1"/>
</dbReference>
<evidence type="ECO:0000313" key="6">
    <source>
        <dbReference type="EMBL" id="KAG7294617.1"/>
    </source>
</evidence>
<feature type="transmembrane region" description="Helical" evidence="5">
    <location>
        <begin position="53"/>
        <end position="79"/>
    </location>
</feature>
<dbReference type="AlphaFoldDB" id="A0AAD4I3W4"/>
<reference evidence="6" key="1">
    <citation type="submission" date="2023-02" db="EMBL/GenBank/DDBJ databases">
        <authorList>
            <person name="Palmer J.M."/>
        </authorList>
    </citation>
    <scope>NUCLEOTIDE SEQUENCE</scope>
    <source>
        <strain evidence="6">FW57</strain>
    </source>
</reference>
<dbReference type="PANTHER" id="PTHR31465">
    <property type="entry name" value="PROTEIN RTA1-RELATED"/>
    <property type="match status" value="1"/>
</dbReference>
<sequence length="160" mass="17464">MLSHNRKDKNGYITYIIGLTLGPTFLSASLYLGIKALQQHYTAARFWHISPRLFAALFILGDFISLCFIGVGGSLAAIYAENPLGSTVAAACLLIRSIWRVAELSEGFNGPLASMEGAFFALDSIPISIMSVLITIFHPKLWVGDKATHHGRLNSDIRIV</sequence>
<keyword evidence="4 5" id="KW-0472">Membrane</keyword>
<keyword evidence="2 5" id="KW-0812">Transmembrane</keyword>
<evidence type="ECO:0000256" key="2">
    <source>
        <dbReference type="ARBA" id="ARBA00022692"/>
    </source>
</evidence>
<gene>
    <name evidence="6" type="ORF">NEMBOFW57_004693</name>
</gene>
<comment type="subcellular location">
    <subcellularLocation>
        <location evidence="1">Membrane</location>
        <topology evidence="1">Multi-pass membrane protein</topology>
    </subcellularLocation>
</comment>
<dbReference type="EMBL" id="JAHCVI010000001">
    <property type="protein sequence ID" value="KAG7294617.1"/>
    <property type="molecule type" value="Genomic_DNA"/>
</dbReference>